<feature type="transmembrane region" description="Helical" evidence="7">
    <location>
        <begin position="318"/>
        <end position="337"/>
    </location>
</feature>
<dbReference type="Pfam" id="PF08817">
    <property type="entry name" value="YukD"/>
    <property type="match status" value="1"/>
</dbReference>
<evidence type="ECO:0000256" key="1">
    <source>
        <dbReference type="ARBA" id="ARBA00004651"/>
    </source>
</evidence>
<evidence type="ECO:0000256" key="5">
    <source>
        <dbReference type="ARBA" id="ARBA00022989"/>
    </source>
</evidence>
<evidence type="ECO:0000313" key="10">
    <source>
        <dbReference type="Proteomes" id="UP001523369"/>
    </source>
</evidence>
<dbReference type="Gene3D" id="3.10.20.90">
    <property type="entry name" value="Phosphatidylinositol 3-kinase Catalytic Subunit, Chain A, domain 1"/>
    <property type="match status" value="1"/>
</dbReference>
<evidence type="ECO:0000259" key="8">
    <source>
        <dbReference type="Pfam" id="PF19053"/>
    </source>
</evidence>
<evidence type="ECO:0000313" key="9">
    <source>
        <dbReference type="EMBL" id="MCO8275496.1"/>
    </source>
</evidence>
<evidence type="ECO:0000256" key="6">
    <source>
        <dbReference type="ARBA" id="ARBA00023136"/>
    </source>
</evidence>
<accession>A0ABT1DZP2</accession>
<dbReference type="Proteomes" id="UP001523369">
    <property type="component" value="Unassembled WGS sequence"/>
</dbReference>
<comment type="caution">
    <text evidence="9">The sequence shown here is derived from an EMBL/GenBank/DDBJ whole genome shotgun (WGS) entry which is preliminary data.</text>
</comment>
<feature type="transmembrane region" description="Helical" evidence="7">
    <location>
        <begin position="395"/>
        <end position="414"/>
    </location>
</feature>
<organism evidence="9 10">
    <name type="scientific">Paractinoplanes aksuensis</name>
    <dbReference type="NCBI Taxonomy" id="2939490"/>
    <lineage>
        <taxon>Bacteria</taxon>
        <taxon>Bacillati</taxon>
        <taxon>Actinomycetota</taxon>
        <taxon>Actinomycetes</taxon>
        <taxon>Micromonosporales</taxon>
        <taxon>Micromonosporaceae</taxon>
        <taxon>Paractinoplanes</taxon>
    </lineage>
</organism>
<comment type="similarity">
    <text evidence="2">Belongs to the EccD/Snm4 family.</text>
</comment>
<keyword evidence="3" id="KW-1003">Cell membrane</keyword>
<reference evidence="9 10" key="1">
    <citation type="submission" date="2022-06" db="EMBL/GenBank/DDBJ databases">
        <title>New Species of the Genus Actinoplanes, ActinopZanes ferrugineus.</title>
        <authorList>
            <person name="Ding P."/>
        </authorList>
    </citation>
    <scope>NUCLEOTIDE SEQUENCE [LARGE SCALE GENOMIC DNA]</scope>
    <source>
        <strain evidence="9 10">TRM88003</strain>
    </source>
</reference>
<keyword evidence="6 7" id="KW-0472">Membrane</keyword>
<feature type="transmembrane region" description="Helical" evidence="7">
    <location>
        <begin position="200"/>
        <end position="218"/>
    </location>
</feature>
<dbReference type="NCBIfam" id="TIGR03920">
    <property type="entry name" value="T7SS_EccD"/>
    <property type="match status" value="1"/>
</dbReference>
<evidence type="ECO:0000256" key="4">
    <source>
        <dbReference type="ARBA" id="ARBA00022692"/>
    </source>
</evidence>
<evidence type="ECO:0000256" key="3">
    <source>
        <dbReference type="ARBA" id="ARBA00022475"/>
    </source>
</evidence>
<feature type="transmembrane region" description="Helical" evidence="7">
    <location>
        <begin position="370"/>
        <end position="389"/>
    </location>
</feature>
<gene>
    <name evidence="9" type="primary">eccD</name>
    <name evidence="9" type="ORF">M1L60_33425</name>
</gene>
<name>A0ABT1DZP2_9ACTN</name>
<sequence>MSAVVHADKCRITVVGPERRADLAVPVTSTVASLLPVLAGHVVTTGPDDTVGGSGWVLQRLGQAPFELGGTPETLDWLDGEELHLRRAEDPLPELDFDDVADGVATVINRRADRWQPEYRRVLFLVLSLLAMAAIVRVILERGPAIAQAGPAAALAVALLAAAVVAGRKLDDGAYGLLFAGGSALFAAVAAMTAVRGTSYQVLTGAVVVILVITVLVVGQRTIARHLPLLPLLLLGMLALTVTAVVGSHLGLAVSGPRVAAVGAAALLAVIVLAPRVAVKVSGLRGPQLPKTGAEMQYDIEPEPSDQLRSRADDADTYLVAVLGASAVLLPVLFFFVLRTPGWSGWTLVAAIATALLLRARTFLGLWQRIALVVAGVAGSLLVVDRLSATASTGWHALLLIGLIVLLVPLVMAAMRPWPRRMLPFWEYTATFFDIITALAVLPVLAQVLGLYGWARGLFG</sequence>
<keyword evidence="4 7" id="KW-0812">Transmembrane</keyword>
<feature type="transmembrane region" description="Helical" evidence="7">
    <location>
        <begin position="230"/>
        <end position="253"/>
    </location>
</feature>
<feature type="transmembrane region" description="Helical" evidence="7">
    <location>
        <begin position="435"/>
        <end position="455"/>
    </location>
</feature>
<comment type="subcellular location">
    <subcellularLocation>
        <location evidence="1">Cell membrane</location>
        <topology evidence="1">Multi-pass membrane protein</topology>
    </subcellularLocation>
</comment>
<dbReference type="InterPro" id="IPR024962">
    <property type="entry name" value="YukD-like"/>
</dbReference>
<evidence type="ECO:0000256" key="2">
    <source>
        <dbReference type="ARBA" id="ARBA00006162"/>
    </source>
</evidence>
<feature type="transmembrane region" description="Helical" evidence="7">
    <location>
        <begin position="174"/>
        <end position="194"/>
    </location>
</feature>
<dbReference type="InterPro" id="IPR044049">
    <property type="entry name" value="EccD_transm"/>
</dbReference>
<dbReference type="RefSeq" id="WP_253241560.1">
    <property type="nucleotide sequence ID" value="NZ_JAMYJR010000038.1"/>
</dbReference>
<feature type="transmembrane region" description="Helical" evidence="7">
    <location>
        <begin position="122"/>
        <end position="140"/>
    </location>
</feature>
<dbReference type="Pfam" id="PF19053">
    <property type="entry name" value="EccD"/>
    <property type="match status" value="1"/>
</dbReference>
<dbReference type="InterPro" id="IPR006707">
    <property type="entry name" value="T7SS_EccD"/>
</dbReference>
<protein>
    <submittedName>
        <fullName evidence="9">Type VII secretion integral membrane protein EccD</fullName>
    </submittedName>
</protein>
<feature type="domain" description="EccD-like transmembrane" evidence="8">
    <location>
        <begin position="121"/>
        <end position="458"/>
    </location>
</feature>
<keyword evidence="10" id="KW-1185">Reference proteome</keyword>
<dbReference type="PIRSF" id="PIRSF017804">
    <property type="entry name" value="Secretion_EccD1"/>
    <property type="match status" value="1"/>
</dbReference>
<feature type="transmembrane region" description="Helical" evidence="7">
    <location>
        <begin position="259"/>
        <end position="279"/>
    </location>
</feature>
<feature type="transmembrane region" description="Helical" evidence="7">
    <location>
        <begin position="146"/>
        <end position="167"/>
    </location>
</feature>
<dbReference type="EMBL" id="JAMYJR010000038">
    <property type="protein sequence ID" value="MCO8275496.1"/>
    <property type="molecule type" value="Genomic_DNA"/>
</dbReference>
<keyword evidence="5 7" id="KW-1133">Transmembrane helix</keyword>
<proteinExistence type="inferred from homology"/>
<evidence type="ECO:0000256" key="7">
    <source>
        <dbReference type="SAM" id="Phobius"/>
    </source>
</evidence>